<name>A2EDB6_TRIV3</name>
<feature type="compositionally biased region" description="Polar residues" evidence="9">
    <location>
        <begin position="67"/>
        <end position="77"/>
    </location>
</feature>
<evidence type="ECO:0000256" key="1">
    <source>
        <dbReference type="ARBA" id="ARBA00004567"/>
    </source>
</evidence>
<keyword evidence="4" id="KW-0509">mRNA transport</keyword>
<dbReference type="VEuPathDB" id="TrichDB:TVAGG3_0876010"/>
<evidence type="ECO:0000256" key="8">
    <source>
        <dbReference type="ARBA" id="ARBA00023242"/>
    </source>
</evidence>
<evidence type="ECO:0000313" key="12">
    <source>
        <dbReference type="Proteomes" id="UP000001542"/>
    </source>
</evidence>
<dbReference type="eggNOG" id="KOG0845">
    <property type="taxonomic scope" value="Eukaryota"/>
</dbReference>
<dbReference type="PANTHER" id="PTHR23198">
    <property type="entry name" value="NUCLEOPORIN"/>
    <property type="match status" value="1"/>
</dbReference>
<comment type="subcellular location">
    <subcellularLocation>
        <location evidence="1">Nucleus</location>
        <location evidence="1">Nuclear pore complex</location>
    </subcellularLocation>
</comment>
<evidence type="ECO:0000256" key="7">
    <source>
        <dbReference type="ARBA" id="ARBA00023132"/>
    </source>
</evidence>
<evidence type="ECO:0000256" key="4">
    <source>
        <dbReference type="ARBA" id="ARBA00022816"/>
    </source>
</evidence>
<sequence>MSFGGGAFKPKGFGTGTTTPSSGGFGAKPATGFGIGSTYSTTNKFGGTSTTSSTTTNSLMKTKSNTGNGTYSPPFNSATTEFKEQEVEITSANNTNQKITVMNITAMPQFKNCTPEELRFYDYLNSKKIETPEDFRQDIKGGLQAVGSIGGNTAQAGAAKPTLQGIQGKTLQSATSTEKEPTINANELKFPTPKPGVVLTAAEYFKSKAVPIIKEEDEINSIEGSKKYHRNYNSLFTKRNPDFSDGYEFKKITPLKFTSDMLKCAFPKKSERFLPYNPLKTIPPIDEISGQIDHFKVSREGYADIEFMDTIDISNIDIQNDIEIKPCFVNFYPYLQQSQKPASGNGMNVRTRITMYNCWPIQDPNVGIRQRFKPDDEESINRFSAKLQAFCATKAARFVCYDYIRGVFSFDIFDVTLGPYEAPDSL</sequence>
<feature type="region of interest" description="Disordered" evidence="9">
    <location>
        <begin position="44"/>
        <end position="77"/>
    </location>
</feature>
<keyword evidence="7" id="KW-0906">Nuclear pore complex</keyword>
<feature type="compositionally biased region" description="Low complexity" evidence="9">
    <location>
        <begin position="44"/>
        <end position="66"/>
    </location>
</feature>
<evidence type="ECO:0000256" key="9">
    <source>
        <dbReference type="SAM" id="MobiDB-lite"/>
    </source>
</evidence>
<dbReference type="STRING" id="5722.A2EDB6"/>
<dbReference type="FunFam" id="1.10.10.2360:FF:000004">
    <property type="entry name" value="Nuclear pore complex protein Nup98-Nup96"/>
    <property type="match status" value="1"/>
</dbReference>
<proteinExistence type="inferred from homology"/>
<dbReference type="GO" id="GO:0006405">
    <property type="term" value="P:RNA export from nucleus"/>
    <property type="evidence" value="ECO:0000318"/>
    <property type="project" value="GO_Central"/>
</dbReference>
<dbReference type="GO" id="GO:0008139">
    <property type="term" value="F:nuclear localization sequence binding"/>
    <property type="evidence" value="ECO:0000318"/>
    <property type="project" value="GO_Central"/>
</dbReference>
<dbReference type="InterPro" id="IPR036903">
    <property type="entry name" value="Nup98_auto-Pept-S59_dom_sf"/>
</dbReference>
<dbReference type="Pfam" id="PF04096">
    <property type="entry name" value="Nucleoporin2"/>
    <property type="match status" value="1"/>
</dbReference>
<dbReference type="SUPFAM" id="SSF82215">
    <property type="entry name" value="C-terminal autoproteolytic domain of nucleoporin nup98"/>
    <property type="match status" value="1"/>
</dbReference>
<dbReference type="InterPro" id="IPR007230">
    <property type="entry name" value="Nup98_auto-Pept-S59_dom"/>
</dbReference>
<dbReference type="OrthoDB" id="3797628at2759"/>
<evidence type="ECO:0000256" key="5">
    <source>
        <dbReference type="ARBA" id="ARBA00022927"/>
    </source>
</evidence>
<dbReference type="GO" id="GO:0006606">
    <property type="term" value="P:protein import into nucleus"/>
    <property type="evidence" value="ECO:0000318"/>
    <property type="project" value="GO_Central"/>
</dbReference>
<dbReference type="GO" id="GO:0034398">
    <property type="term" value="P:telomere tethering at nuclear periphery"/>
    <property type="evidence" value="ECO:0000318"/>
    <property type="project" value="GO_Central"/>
</dbReference>
<feature type="region of interest" description="Disordered" evidence="9">
    <location>
        <begin position="1"/>
        <end position="25"/>
    </location>
</feature>
<dbReference type="FunFam" id="3.30.1610.10:FF:000018">
    <property type="entry name" value="Nucleoporin, putative"/>
    <property type="match status" value="1"/>
</dbReference>
<dbReference type="RefSeq" id="XP_001321597.1">
    <property type="nucleotide sequence ID" value="XM_001321562.1"/>
</dbReference>
<keyword evidence="6" id="KW-0811">Translocation</keyword>
<dbReference type="AlphaFoldDB" id="A2EDB6"/>
<keyword evidence="12" id="KW-1185">Reference proteome</keyword>
<keyword evidence="5" id="KW-0653">Protein transport</keyword>
<gene>
    <name evidence="11" type="ORF">TVAG_417960</name>
</gene>
<dbReference type="GO" id="GO:0000973">
    <property type="term" value="P:post-transcriptional tethering of RNA polymerase II gene DNA at nuclear periphery"/>
    <property type="evidence" value="ECO:0000318"/>
    <property type="project" value="GO_Central"/>
</dbReference>
<dbReference type="PROSITE" id="PS51434">
    <property type="entry name" value="NUP_C"/>
    <property type="match status" value="1"/>
</dbReference>
<protein>
    <recommendedName>
        <fullName evidence="10">Peptidase S59 domain-containing protein</fullName>
    </recommendedName>
</protein>
<comment type="similarity">
    <text evidence="2">Belongs to the nucleoporin GLFG family.</text>
</comment>
<feature type="compositionally biased region" description="Low complexity" evidence="9">
    <location>
        <begin position="8"/>
        <end position="22"/>
    </location>
</feature>
<dbReference type="GO" id="GO:0003723">
    <property type="term" value="F:RNA binding"/>
    <property type="evidence" value="ECO:0000318"/>
    <property type="project" value="GO_Central"/>
</dbReference>
<evidence type="ECO:0000313" key="11">
    <source>
        <dbReference type="EMBL" id="EAY09374.1"/>
    </source>
</evidence>
<feature type="domain" description="Peptidase S59" evidence="10">
    <location>
        <begin position="269"/>
        <end position="415"/>
    </location>
</feature>
<reference evidence="11" key="2">
    <citation type="journal article" date="2007" name="Science">
        <title>Draft genome sequence of the sexually transmitted pathogen Trichomonas vaginalis.</title>
        <authorList>
            <person name="Carlton J.M."/>
            <person name="Hirt R.P."/>
            <person name="Silva J.C."/>
            <person name="Delcher A.L."/>
            <person name="Schatz M."/>
            <person name="Zhao Q."/>
            <person name="Wortman J.R."/>
            <person name="Bidwell S.L."/>
            <person name="Alsmark U.C.M."/>
            <person name="Besteiro S."/>
            <person name="Sicheritz-Ponten T."/>
            <person name="Noel C.J."/>
            <person name="Dacks J.B."/>
            <person name="Foster P.G."/>
            <person name="Simillion C."/>
            <person name="Van de Peer Y."/>
            <person name="Miranda-Saavedra D."/>
            <person name="Barton G.J."/>
            <person name="Westrop G.D."/>
            <person name="Mueller S."/>
            <person name="Dessi D."/>
            <person name="Fiori P.L."/>
            <person name="Ren Q."/>
            <person name="Paulsen I."/>
            <person name="Zhang H."/>
            <person name="Bastida-Corcuera F.D."/>
            <person name="Simoes-Barbosa A."/>
            <person name="Brown M.T."/>
            <person name="Hayes R.D."/>
            <person name="Mukherjee M."/>
            <person name="Okumura C.Y."/>
            <person name="Schneider R."/>
            <person name="Smith A.J."/>
            <person name="Vanacova S."/>
            <person name="Villalvazo M."/>
            <person name="Haas B.J."/>
            <person name="Pertea M."/>
            <person name="Feldblyum T.V."/>
            <person name="Utterback T.R."/>
            <person name="Shu C.L."/>
            <person name="Osoegawa K."/>
            <person name="de Jong P.J."/>
            <person name="Hrdy I."/>
            <person name="Horvathova L."/>
            <person name="Zubacova Z."/>
            <person name="Dolezal P."/>
            <person name="Malik S.B."/>
            <person name="Logsdon J.M. Jr."/>
            <person name="Henze K."/>
            <person name="Gupta A."/>
            <person name="Wang C.C."/>
            <person name="Dunne R.L."/>
            <person name="Upcroft J.A."/>
            <person name="Upcroft P."/>
            <person name="White O."/>
            <person name="Salzberg S.L."/>
            <person name="Tang P."/>
            <person name="Chiu C.-H."/>
            <person name="Lee Y.-S."/>
            <person name="Embley T.M."/>
            <person name="Coombs G.H."/>
            <person name="Mottram J.C."/>
            <person name="Tachezy J."/>
            <person name="Fraser-Liggett C.M."/>
            <person name="Johnson P.J."/>
        </authorList>
    </citation>
    <scope>NUCLEOTIDE SEQUENCE [LARGE SCALE GENOMIC DNA]</scope>
    <source>
        <strain evidence="11">G3</strain>
    </source>
</reference>
<dbReference type="GO" id="GO:0044614">
    <property type="term" value="C:nuclear pore cytoplasmic filaments"/>
    <property type="evidence" value="ECO:0000318"/>
    <property type="project" value="GO_Central"/>
</dbReference>
<dbReference type="KEGG" id="tva:4767291"/>
<dbReference type="EMBL" id="DS113359">
    <property type="protein sequence ID" value="EAY09374.1"/>
    <property type="molecule type" value="Genomic_DNA"/>
</dbReference>
<evidence type="ECO:0000256" key="6">
    <source>
        <dbReference type="ARBA" id="ARBA00023010"/>
    </source>
</evidence>
<evidence type="ECO:0000259" key="10">
    <source>
        <dbReference type="PROSITE" id="PS51434"/>
    </source>
</evidence>
<dbReference type="PANTHER" id="PTHR23198:SF6">
    <property type="entry name" value="NUCLEAR PORE COMPLEX PROTEIN NUP98-NUP96"/>
    <property type="match status" value="1"/>
</dbReference>
<reference evidence="11" key="1">
    <citation type="submission" date="2006-10" db="EMBL/GenBank/DDBJ databases">
        <authorList>
            <person name="Amadeo P."/>
            <person name="Zhao Q."/>
            <person name="Wortman J."/>
            <person name="Fraser-Liggett C."/>
            <person name="Carlton J."/>
        </authorList>
    </citation>
    <scope>NUCLEOTIDE SEQUENCE</scope>
    <source>
        <strain evidence="11">G3</strain>
    </source>
</reference>
<dbReference type="GO" id="GO:0051028">
    <property type="term" value="P:mRNA transport"/>
    <property type="evidence" value="ECO:0007669"/>
    <property type="project" value="UniProtKB-KW"/>
</dbReference>
<dbReference type="Gene3D" id="1.10.10.2360">
    <property type="match status" value="1"/>
</dbReference>
<dbReference type="VEuPathDB" id="TrichDB:TVAG_417960"/>
<dbReference type="Proteomes" id="UP000001542">
    <property type="component" value="Unassembled WGS sequence"/>
</dbReference>
<dbReference type="InterPro" id="IPR037665">
    <property type="entry name" value="Nucleoporin_S59-like"/>
</dbReference>
<organism evidence="11 12">
    <name type="scientific">Trichomonas vaginalis (strain ATCC PRA-98 / G3)</name>
    <dbReference type="NCBI Taxonomy" id="412133"/>
    <lineage>
        <taxon>Eukaryota</taxon>
        <taxon>Metamonada</taxon>
        <taxon>Parabasalia</taxon>
        <taxon>Trichomonadida</taxon>
        <taxon>Trichomonadidae</taxon>
        <taxon>Trichomonas</taxon>
    </lineage>
</organism>
<accession>A2EDB6</accession>
<evidence type="ECO:0000256" key="3">
    <source>
        <dbReference type="ARBA" id="ARBA00022448"/>
    </source>
</evidence>
<keyword evidence="8" id="KW-0539">Nucleus</keyword>
<dbReference type="GO" id="GO:0017056">
    <property type="term" value="F:structural constituent of nuclear pore"/>
    <property type="evidence" value="ECO:0000318"/>
    <property type="project" value="GO_Central"/>
</dbReference>
<feature type="region of interest" description="Disordered" evidence="9">
    <location>
        <begin position="168"/>
        <end position="189"/>
    </location>
</feature>
<evidence type="ECO:0000256" key="2">
    <source>
        <dbReference type="ARBA" id="ARBA00008926"/>
    </source>
</evidence>
<dbReference type="InParanoid" id="A2EDB6"/>
<keyword evidence="3" id="KW-0813">Transport</keyword>
<dbReference type="Gene3D" id="3.30.1610.10">
    <property type="entry name" value="Peptidase S59, nucleoporin"/>
    <property type="match status" value="1"/>
</dbReference>